<protein>
    <submittedName>
        <fullName evidence="3">Uncharacterized protein DUF4395</fullName>
    </submittedName>
</protein>
<evidence type="ECO:0000256" key="1">
    <source>
        <dbReference type="SAM" id="Phobius"/>
    </source>
</evidence>
<feature type="domain" description="DUF4395" evidence="2">
    <location>
        <begin position="4"/>
        <end position="104"/>
    </location>
</feature>
<keyword evidence="1" id="KW-0472">Membrane</keyword>
<evidence type="ECO:0000259" key="2">
    <source>
        <dbReference type="Pfam" id="PF14340"/>
    </source>
</evidence>
<accession>A0A2P8E0N0</accession>
<organism evidence="3 4">
    <name type="scientific">Cecembia rubra</name>
    <dbReference type="NCBI Taxonomy" id="1485585"/>
    <lineage>
        <taxon>Bacteria</taxon>
        <taxon>Pseudomonadati</taxon>
        <taxon>Bacteroidota</taxon>
        <taxon>Cytophagia</taxon>
        <taxon>Cytophagales</taxon>
        <taxon>Cyclobacteriaceae</taxon>
        <taxon>Cecembia</taxon>
    </lineage>
</organism>
<proteinExistence type="predicted"/>
<dbReference type="Pfam" id="PF14340">
    <property type="entry name" value="DUF4395"/>
    <property type="match status" value="1"/>
</dbReference>
<evidence type="ECO:0000313" key="4">
    <source>
        <dbReference type="Proteomes" id="UP000240708"/>
    </source>
</evidence>
<keyword evidence="1" id="KW-0812">Transmembrane</keyword>
<dbReference type="InterPro" id="IPR025508">
    <property type="entry name" value="DUF4395"/>
</dbReference>
<feature type="transmembrane region" description="Helical" evidence="1">
    <location>
        <begin position="49"/>
        <end position="67"/>
    </location>
</feature>
<reference evidence="3 4" key="1">
    <citation type="submission" date="2018-03" db="EMBL/GenBank/DDBJ databases">
        <title>Genomic Encyclopedia of Archaeal and Bacterial Type Strains, Phase II (KMG-II): from individual species to whole genera.</title>
        <authorList>
            <person name="Goeker M."/>
        </authorList>
    </citation>
    <scope>NUCLEOTIDE SEQUENCE [LARGE SCALE GENOMIC DNA]</scope>
    <source>
        <strain evidence="3 4">DSM 28057</strain>
    </source>
</reference>
<keyword evidence="4" id="KW-1185">Reference proteome</keyword>
<sequence>MTNIFILTAASLIAFLTVVLPYHPFDYLYNYGIRHLLKRPKLPKRTAQAKFACGTAAIWLGVIIFLFSNNQMILGYVLGGVLFFVALLVSTIDYCIPSMIYNTLFKSRNVDQN</sequence>
<dbReference type="AlphaFoldDB" id="A0A2P8E0N0"/>
<keyword evidence="1" id="KW-1133">Transmembrane helix</keyword>
<feature type="transmembrane region" description="Helical" evidence="1">
    <location>
        <begin position="6"/>
        <end position="29"/>
    </location>
</feature>
<evidence type="ECO:0000313" key="3">
    <source>
        <dbReference type="EMBL" id="PSL03034.1"/>
    </source>
</evidence>
<dbReference type="Proteomes" id="UP000240708">
    <property type="component" value="Unassembled WGS sequence"/>
</dbReference>
<feature type="transmembrane region" description="Helical" evidence="1">
    <location>
        <begin position="73"/>
        <end position="96"/>
    </location>
</feature>
<comment type="caution">
    <text evidence="3">The sequence shown here is derived from an EMBL/GenBank/DDBJ whole genome shotgun (WGS) entry which is preliminary data.</text>
</comment>
<gene>
    <name evidence="3" type="ORF">CLV48_108144</name>
</gene>
<dbReference type="EMBL" id="PYGF01000008">
    <property type="protein sequence ID" value="PSL03034.1"/>
    <property type="molecule type" value="Genomic_DNA"/>
</dbReference>
<name>A0A2P8E0N0_9BACT</name>